<dbReference type="InterPro" id="IPR036696">
    <property type="entry name" value="YdfO-like_sf"/>
</dbReference>
<dbReference type="RefSeq" id="WP_012169909.1">
    <property type="nucleotide sequence ID" value="NC_009937.1"/>
</dbReference>
<organism evidence="1 2">
    <name type="scientific">Azorhizobium caulinodans (strain ATCC 43989 / DSM 5975 / JCM 20966 / LMG 6465 / NBRC 14845 / NCIMB 13405 / ORS 571)</name>
    <dbReference type="NCBI Taxonomy" id="438753"/>
    <lineage>
        <taxon>Bacteria</taxon>
        <taxon>Pseudomonadati</taxon>
        <taxon>Pseudomonadota</taxon>
        <taxon>Alphaproteobacteria</taxon>
        <taxon>Hyphomicrobiales</taxon>
        <taxon>Xanthobacteraceae</taxon>
        <taxon>Azorhizobium</taxon>
    </lineage>
</organism>
<proteinExistence type="predicted"/>
<reference evidence="2" key="2">
    <citation type="submission" date="2007-04" db="EMBL/GenBank/DDBJ databases">
        <title>Complete genome sequence of the nitrogen-fixing bacterium Azorhizobium caulinodans ORS571.</title>
        <authorList>
            <person name="Lee K.B."/>
            <person name="Backer P.D."/>
            <person name="Aono T."/>
            <person name="Liu C.T."/>
            <person name="Suzuki S."/>
            <person name="Suzuki T."/>
            <person name="Kaneko T."/>
            <person name="Yamada M."/>
            <person name="Tabata S."/>
            <person name="Kupfer D.M."/>
            <person name="Najar F.Z."/>
            <person name="Wiley G.B."/>
            <person name="Roe B."/>
            <person name="Binnewies T."/>
            <person name="Ussery D."/>
            <person name="Vereecke D."/>
            <person name="Gevers D."/>
            <person name="Holsters M."/>
            <person name="Oyaizu H."/>
        </authorList>
    </citation>
    <scope>NUCLEOTIDE SEQUENCE [LARGE SCALE GENOMIC DNA]</scope>
    <source>
        <strain evidence="2">ATCC 43989 / DSM 5975 / JCM 20966 / LMG 6465 / NBRC 14845 / NCIMB 13405 / ORS 571</strain>
    </source>
</reference>
<dbReference type="Gene3D" id="3.30.1810.10">
    <property type="entry name" value="YdfO-like"/>
    <property type="match status" value="1"/>
</dbReference>
<dbReference type="InterPro" id="IPR009833">
    <property type="entry name" value="DUF1398"/>
</dbReference>
<reference evidence="1 2" key="1">
    <citation type="journal article" date="2007" name="Appl. Environ. Microbiol.">
        <title>Rhizobial factors required for stem nodule maturation and maintenance in Sesbania rostrata-Azorhizobium caulinodans ORS571 symbiosis.</title>
        <authorList>
            <person name="Suzuki S."/>
            <person name="Aono T."/>
            <person name="Lee KB."/>
            <person name="Suzuki T."/>
            <person name="Liu CT."/>
            <person name="Miwa H."/>
            <person name="Wakao S."/>
            <person name="Iki T."/>
            <person name="Oyaizu H."/>
        </authorList>
    </citation>
    <scope>NUCLEOTIDE SEQUENCE [LARGE SCALE GENOMIC DNA]</scope>
    <source>
        <strain evidence="2">ATCC 43989 / DSM 5975 / JCM 20966 / LMG 6465 / NBRC 14845 / NCIMB 13405 / ORS 571</strain>
    </source>
</reference>
<dbReference type="HOGENOM" id="CLU_133369_0_0_5"/>
<gene>
    <name evidence="1" type="ordered locus">AZC_1381</name>
</gene>
<dbReference type="eggNOG" id="COG5562">
    <property type="taxonomic scope" value="Bacteria"/>
</dbReference>
<accession>A8I1I6</accession>
<reference evidence="1 2" key="5">
    <citation type="journal article" date="2010" name="Appl. Environ. Microbiol.">
        <title>phrR-like gene praR of Azorhizobium caulinodans ORS571 is essential for symbiosis with Sesbania rostrata and is involved in expression of reb genes.</title>
        <authorList>
            <person name="Akiba N."/>
            <person name="Aono T."/>
            <person name="Toyazaki H."/>
            <person name="Sato S."/>
            <person name="Oyaizu H."/>
        </authorList>
    </citation>
    <scope>NUCLEOTIDE SEQUENCE [LARGE SCALE GENOMIC DNA]</scope>
    <source>
        <strain evidence="2">ATCC 43989 / DSM 5975 / JCM 20966 / LMG 6465 / NBRC 14845 / NCIMB 13405 / ORS 571</strain>
    </source>
</reference>
<protein>
    <recommendedName>
        <fullName evidence="3">Phage envelope protein</fullName>
    </recommendedName>
</protein>
<evidence type="ECO:0000313" key="2">
    <source>
        <dbReference type="Proteomes" id="UP000000270"/>
    </source>
</evidence>
<keyword evidence="2" id="KW-1185">Reference proteome</keyword>
<reference evidence="1 2" key="3">
    <citation type="journal article" date="2008" name="BMC Genomics">
        <title>The genome of the versatile nitrogen fixer Azorhizobium caulinodans ORS571.</title>
        <authorList>
            <person name="Lee KB."/>
            <person name="Backer P.D."/>
            <person name="Aono T."/>
            <person name="Liu CT."/>
            <person name="Suzuki S."/>
            <person name="Suzuki T."/>
            <person name="Kaneko T."/>
            <person name="Yamada M."/>
            <person name="Tabata S."/>
            <person name="Kupfer D.M."/>
            <person name="Najar F.Z."/>
            <person name="Wiley G.B."/>
            <person name="Roe B."/>
            <person name="Binnewies T.T."/>
            <person name="Ussery D.W."/>
            <person name="D'Haeze W."/>
            <person name="Herder J.D."/>
            <person name="Gevers D."/>
            <person name="Vereecke D."/>
            <person name="Holsters M."/>
            <person name="Oyaizu H."/>
        </authorList>
    </citation>
    <scope>NUCLEOTIDE SEQUENCE [LARGE SCALE GENOMIC DNA]</scope>
    <source>
        <strain evidence="2">ATCC 43989 / DSM 5975 / JCM 20966 / LMG 6465 / NBRC 14845 / NCIMB 13405 / ORS 571</strain>
    </source>
</reference>
<dbReference type="Proteomes" id="UP000000270">
    <property type="component" value="Chromosome"/>
</dbReference>
<dbReference type="KEGG" id="azc:AZC_1381"/>
<sequence length="133" mass="14415">MNAEQTTCARACLEAAETDAMAFPDIVGKLIGAGFESYAIDFRRGSALYYLPSGESIELAIATEPTPVEEHFNTADLLEAIREAQSRAPGYSYKGFCRKAKAAGCAGYLVSFSGRRAVYFGRTGETHVELFPQ</sequence>
<evidence type="ECO:0000313" key="1">
    <source>
        <dbReference type="EMBL" id="BAF87379.1"/>
    </source>
</evidence>
<reference evidence="1 2" key="6">
    <citation type="journal article" date="2011" name="Appl. Environ. Microbiol.">
        <title>Involvement of the azorhizobial chromosome partition gene (parA) in the onset of bacteroid differentiation during Sesbania rostrata stem nodule development.</title>
        <authorList>
            <person name="Liu CT."/>
            <person name="Lee KB."/>
            <person name="Wang YS."/>
            <person name="Peng MH."/>
            <person name="Lee KT."/>
            <person name="Suzuki S."/>
            <person name="Suzuki T."/>
            <person name="Oyaizu H."/>
        </authorList>
    </citation>
    <scope>NUCLEOTIDE SEQUENCE [LARGE SCALE GENOMIC DNA]</scope>
    <source>
        <strain evidence="2">ATCC 43989 / DSM 5975 / JCM 20966 / LMG 6465 / NBRC 14845 / NCIMB 13405 / ORS 571</strain>
    </source>
</reference>
<dbReference type="SUPFAM" id="SSF160419">
    <property type="entry name" value="YdfO-like"/>
    <property type="match status" value="1"/>
</dbReference>
<reference evidence="1 2" key="4">
    <citation type="journal article" date="2009" name="Appl. Environ. Microbiol.">
        <title>Comparative genome-wide transcriptional profiling of Azorhizobium caulinodans ORS571 grown under free-living and symbiotic conditions.</title>
        <authorList>
            <person name="Tsukada S."/>
            <person name="Aono T."/>
            <person name="Akiba N."/>
            <person name="Lee KB."/>
            <person name="Liu CT."/>
            <person name="Toyazaki H."/>
            <person name="Oyaizu H."/>
        </authorList>
    </citation>
    <scope>NUCLEOTIDE SEQUENCE [LARGE SCALE GENOMIC DNA]</scope>
    <source>
        <strain evidence="2">ATCC 43989 / DSM 5975 / JCM 20966 / LMG 6465 / NBRC 14845 / NCIMB 13405 / ORS 571</strain>
    </source>
</reference>
<evidence type="ECO:0008006" key="3">
    <source>
        <dbReference type="Google" id="ProtNLM"/>
    </source>
</evidence>
<dbReference type="AlphaFoldDB" id="A8I1I6"/>
<dbReference type="Pfam" id="PF07166">
    <property type="entry name" value="DUF1398"/>
    <property type="match status" value="1"/>
</dbReference>
<dbReference type="EMBL" id="AP009384">
    <property type="protein sequence ID" value="BAF87379.1"/>
    <property type="molecule type" value="Genomic_DNA"/>
</dbReference>
<name>A8I1I6_AZOC5</name>